<dbReference type="InterPro" id="IPR002777">
    <property type="entry name" value="PFD_beta-like"/>
</dbReference>
<dbReference type="GO" id="GO:0016272">
    <property type="term" value="C:prefoldin complex"/>
    <property type="evidence" value="ECO:0007669"/>
    <property type="project" value="UniProtKB-UniRule"/>
</dbReference>
<evidence type="ECO:0000256" key="3">
    <source>
        <dbReference type="PIRNR" id="PIRNR016477"/>
    </source>
</evidence>
<sequence length="150" mass="16945">MSNFRMLAEEEESDDAAEVTWEDQERINTFSKLNTRLRGIEDRLEALKVSTTFEVMISTQPRRQQEKEALDDLATELELTDEDNIVLYKIGDAFLHLPQPLALSRLEKDNADISAQLGALSATAEECDKGMKALKVVLYAKFGHAINLDE</sequence>
<dbReference type="EMBL" id="WHUW01000006">
    <property type="protein sequence ID" value="KAF8445010.1"/>
    <property type="molecule type" value="Genomic_DNA"/>
</dbReference>
<dbReference type="GO" id="GO:0006457">
    <property type="term" value="P:protein folding"/>
    <property type="evidence" value="ECO:0007669"/>
    <property type="project" value="UniProtKB-UniRule"/>
</dbReference>
<name>A0AAD4C1C5_BOLED</name>
<dbReference type="AlphaFoldDB" id="A0AAD4C1C5"/>
<protein>
    <recommendedName>
        <fullName evidence="3">Prefoldin subunit 4</fullName>
    </recommendedName>
</protein>
<keyword evidence="5" id="KW-1185">Reference proteome</keyword>
<proteinExistence type="inferred from homology"/>
<dbReference type="InterPro" id="IPR016661">
    <property type="entry name" value="PFDN4"/>
</dbReference>
<evidence type="ECO:0000313" key="4">
    <source>
        <dbReference type="EMBL" id="KAF8445010.1"/>
    </source>
</evidence>
<keyword evidence="2 3" id="KW-0143">Chaperone</keyword>
<dbReference type="PANTHER" id="PTHR21100:SF9">
    <property type="entry name" value="PREFOLDIN SUBUNIT 4"/>
    <property type="match status" value="1"/>
</dbReference>
<dbReference type="SUPFAM" id="SSF46579">
    <property type="entry name" value="Prefoldin"/>
    <property type="match status" value="1"/>
</dbReference>
<dbReference type="PIRSF" id="PIRSF016477">
    <property type="entry name" value="Prefoldin_subunit_4"/>
    <property type="match status" value="1"/>
</dbReference>
<comment type="caution">
    <text evidence="4">The sequence shown here is derived from an EMBL/GenBank/DDBJ whole genome shotgun (WGS) entry which is preliminary data.</text>
</comment>
<evidence type="ECO:0000256" key="2">
    <source>
        <dbReference type="ARBA" id="ARBA00023186"/>
    </source>
</evidence>
<accession>A0AAD4C1C5</accession>
<evidence type="ECO:0000313" key="5">
    <source>
        <dbReference type="Proteomes" id="UP001194468"/>
    </source>
</evidence>
<comment type="similarity">
    <text evidence="1 3">Belongs to the prefoldin subunit beta family.</text>
</comment>
<dbReference type="CDD" id="cd23165">
    <property type="entry name" value="Prefoldin_4"/>
    <property type="match status" value="1"/>
</dbReference>
<dbReference type="GO" id="GO:0051082">
    <property type="term" value="F:unfolded protein binding"/>
    <property type="evidence" value="ECO:0007669"/>
    <property type="project" value="InterPro"/>
</dbReference>
<comment type="subunit">
    <text evidence="3">Heterohexamer of two PFD-alpha type and four PFD-beta type subunits.</text>
</comment>
<comment type="function">
    <text evidence="3">Binds specifically to cytosolic chaperonin (c-CPN) and transfers target proteins to it. Binds to nascent polypeptide chain and promotes folding in an environment in which there are many competing pathways for nonnative proteins.</text>
</comment>
<dbReference type="Pfam" id="PF01920">
    <property type="entry name" value="Prefoldin_2"/>
    <property type="match status" value="1"/>
</dbReference>
<organism evidence="4 5">
    <name type="scientific">Boletus edulis BED1</name>
    <dbReference type="NCBI Taxonomy" id="1328754"/>
    <lineage>
        <taxon>Eukaryota</taxon>
        <taxon>Fungi</taxon>
        <taxon>Dikarya</taxon>
        <taxon>Basidiomycota</taxon>
        <taxon>Agaricomycotina</taxon>
        <taxon>Agaricomycetes</taxon>
        <taxon>Agaricomycetidae</taxon>
        <taxon>Boletales</taxon>
        <taxon>Boletineae</taxon>
        <taxon>Boletaceae</taxon>
        <taxon>Boletoideae</taxon>
        <taxon>Boletus</taxon>
    </lineage>
</organism>
<evidence type="ECO:0000256" key="1">
    <source>
        <dbReference type="ARBA" id="ARBA00008045"/>
    </source>
</evidence>
<gene>
    <name evidence="4" type="ORF">L210DRAFT_3758875</name>
</gene>
<dbReference type="GO" id="GO:0005737">
    <property type="term" value="C:cytoplasm"/>
    <property type="evidence" value="ECO:0007669"/>
    <property type="project" value="TreeGrafter"/>
</dbReference>
<dbReference type="Proteomes" id="UP001194468">
    <property type="component" value="Unassembled WGS sequence"/>
</dbReference>
<reference evidence="4" key="2">
    <citation type="journal article" date="2020" name="Nat. Commun.">
        <title>Large-scale genome sequencing of mycorrhizal fungi provides insights into the early evolution of symbiotic traits.</title>
        <authorList>
            <person name="Miyauchi S."/>
            <person name="Kiss E."/>
            <person name="Kuo A."/>
            <person name="Drula E."/>
            <person name="Kohler A."/>
            <person name="Sanchez-Garcia M."/>
            <person name="Morin E."/>
            <person name="Andreopoulos B."/>
            <person name="Barry K.W."/>
            <person name="Bonito G."/>
            <person name="Buee M."/>
            <person name="Carver A."/>
            <person name="Chen C."/>
            <person name="Cichocki N."/>
            <person name="Clum A."/>
            <person name="Culley D."/>
            <person name="Crous P.W."/>
            <person name="Fauchery L."/>
            <person name="Girlanda M."/>
            <person name="Hayes R.D."/>
            <person name="Keri Z."/>
            <person name="LaButti K."/>
            <person name="Lipzen A."/>
            <person name="Lombard V."/>
            <person name="Magnuson J."/>
            <person name="Maillard F."/>
            <person name="Murat C."/>
            <person name="Nolan M."/>
            <person name="Ohm R.A."/>
            <person name="Pangilinan J."/>
            <person name="Pereira M.F."/>
            <person name="Perotto S."/>
            <person name="Peter M."/>
            <person name="Pfister S."/>
            <person name="Riley R."/>
            <person name="Sitrit Y."/>
            <person name="Stielow J.B."/>
            <person name="Szollosi G."/>
            <person name="Zifcakova L."/>
            <person name="Stursova M."/>
            <person name="Spatafora J.W."/>
            <person name="Tedersoo L."/>
            <person name="Vaario L.M."/>
            <person name="Yamada A."/>
            <person name="Yan M."/>
            <person name="Wang P."/>
            <person name="Xu J."/>
            <person name="Bruns T."/>
            <person name="Baldrian P."/>
            <person name="Vilgalys R."/>
            <person name="Dunand C."/>
            <person name="Henrissat B."/>
            <person name="Grigoriev I.V."/>
            <person name="Hibbett D."/>
            <person name="Nagy L.G."/>
            <person name="Martin F.M."/>
        </authorList>
    </citation>
    <scope>NUCLEOTIDE SEQUENCE</scope>
    <source>
        <strain evidence="4">BED1</strain>
    </source>
</reference>
<reference evidence="4" key="1">
    <citation type="submission" date="2019-10" db="EMBL/GenBank/DDBJ databases">
        <authorList>
            <consortium name="DOE Joint Genome Institute"/>
            <person name="Kuo A."/>
            <person name="Miyauchi S."/>
            <person name="Kiss E."/>
            <person name="Drula E."/>
            <person name="Kohler A."/>
            <person name="Sanchez-Garcia M."/>
            <person name="Andreopoulos B."/>
            <person name="Barry K.W."/>
            <person name="Bonito G."/>
            <person name="Buee M."/>
            <person name="Carver A."/>
            <person name="Chen C."/>
            <person name="Cichocki N."/>
            <person name="Clum A."/>
            <person name="Culley D."/>
            <person name="Crous P.W."/>
            <person name="Fauchery L."/>
            <person name="Girlanda M."/>
            <person name="Hayes R."/>
            <person name="Keri Z."/>
            <person name="LaButti K."/>
            <person name="Lipzen A."/>
            <person name="Lombard V."/>
            <person name="Magnuson J."/>
            <person name="Maillard F."/>
            <person name="Morin E."/>
            <person name="Murat C."/>
            <person name="Nolan M."/>
            <person name="Ohm R."/>
            <person name="Pangilinan J."/>
            <person name="Pereira M."/>
            <person name="Perotto S."/>
            <person name="Peter M."/>
            <person name="Riley R."/>
            <person name="Sitrit Y."/>
            <person name="Stielow B."/>
            <person name="Szollosi G."/>
            <person name="Zifcakova L."/>
            <person name="Stursova M."/>
            <person name="Spatafora J.W."/>
            <person name="Tedersoo L."/>
            <person name="Vaario L.-M."/>
            <person name="Yamada A."/>
            <person name="Yan M."/>
            <person name="Wang P."/>
            <person name="Xu J."/>
            <person name="Bruns T."/>
            <person name="Baldrian P."/>
            <person name="Vilgalys R."/>
            <person name="Henrissat B."/>
            <person name="Grigoriev I.V."/>
            <person name="Hibbett D."/>
            <person name="Nagy L.G."/>
            <person name="Martin F.M."/>
        </authorList>
    </citation>
    <scope>NUCLEOTIDE SEQUENCE</scope>
    <source>
        <strain evidence="4">BED1</strain>
    </source>
</reference>
<dbReference type="PANTHER" id="PTHR21100">
    <property type="entry name" value="PREFOLDIN SUBUNIT 4"/>
    <property type="match status" value="1"/>
</dbReference>